<dbReference type="PANTHER" id="PTHR23110">
    <property type="entry name" value="BTB DOMAIN TRANSCRIPTION FACTOR"/>
    <property type="match status" value="1"/>
</dbReference>
<feature type="domain" description="BTB" evidence="4">
    <location>
        <begin position="31"/>
        <end position="96"/>
    </location>
</feature>
<comment type="caution">
    <text evidence="5">The sequence shown here is derived from an EMBL/GenBank/DDBJ whole genome shotgun (WGS) entry which is preliminary data.</text>
</comment>
<reference evidence="5" key="1">
    <citation type="journal article" date="2023" name="IScience">
        <title>Live-bearing cockroach genome reveals convergent evolutionary mechanisms linked to viviparity in insects and beyond.</title>
        <authorList>
            <person name="Fouks B."/>
            <person name="Harrison M.C."/>
            <person name="Mikhailova A.A."/>
            <person name="Marchal E."/>
            <person name="English S."/>
            <person name="Carruthers M."/>
            <person name="Jennings E.C."/>
            <person name="Chiamaka E.L."/>
            <person name="Frigard R.A."/>
            <person name="Pippel M."/>
            <person name="Attardo G.M."/>
            <person name="Benoit J.B."/>
            <person name="Bornberg-Bauer E."/>
            <person name="Tobe S.S."/>
        </authorList>
    </citation>
    <scope>NUCLEOTIDE SEQUENCE</scope>
    <source>
        <strain evidence="5">Stay&amp;Tobe</strain>
    </source>
</reference>
<reference evidence="5" key="2">
    <citation type="submission" date="2023-05" db="EMBL/GenBank/DDBJ databases">
        <authorList>
            <person name="Fouks B."/>
        </authorList>
    </citation>
    <scope>NUCLEOTIDE SEQUENCE</scope>
    <source>
        <strain evidence="5">Stay&amp;Tobe</strain>
        <tissue evidence="5">Testes</tissue>
    </source>
</reference>
<feature type="non-terminal residue" evidence="5">
    <location>
        <position position="355"/>
    </location>
</feature>
<dbReference type="SMART" id="SM00225">
    <property type="entry name" value="BTB"/>
    <property type="match status" value="1"/>
</dbReference>
<dbReference type="Gene3D" id="3.30.710.10">
    <property type="entry name" value="Potassium Channel Kv1.1, Chain A"/>
    <property type="match status" value="1"/>
</dbReference>
<evidence type="ECO:0000259" key="4">
    <source>
        <dbReference type="PROSITE" id="PS50097"/>
    </source>
</evidence>
<dbReference type="Pfam" id="PF00651">
    <property type="entry name" value="BTB"/>
    <property type="match status" value="1"/>
</dbReference>
<dbReference type="InterPro" id="IPR000210">
    <property type="entry name" value="BTB/POZ_dom"/>
</dbReference>
<dbReference type="PROSITE" id="PS50097">
    <property type="entry name" value="BTB"/>
    <property type="match status" value="1"/>
</dbReference>
<dbReference type="EMBL" id="JASPKZ010010264">
    <property type="protein sequence ID" value="KAJ9574752.1"/>
    <property type="molecule type" value="Genomic_DNA"/>
</dbReference>
<organism evidence="5 6">
    <name type="scientific">Diploptera punctata</name>
    <name type="common">Pacific beetle cockroach</name>
    <dbReference type="NCBI Taxonomy" id="6984"/>
    <lineage>
        <taxon>Eukaryota</taxon>
        <taxon>Metazoa</taxon>
        <taxon>Ecdysozoa</taxon>
        <taxon>Arthropoda</taxon>
        <taxon>Hexapoda</taxon>
        <taxon>Insecta</taxon>
        <taxon>Pterygota</taxon>
        <taxon>Neoptera</taxon>
        <taxon>Polyneoptera</taxon>
        <taxon>Dictyoptera</taxon>
        <taxon>Blattodea</taxon>
        <taxon>Blaberoidea</taxon>
        <taxon>Blaberidae</taxon>
        <taxon>Diplopterinae</taxon>
        <taxon>Diploptera</taxon>
    </lineage>
</organism>
<dbReference type="SUPFAM" id="SSF54695">
    <property type="entry name" value="POZ domain"/>
    <property type="match status" value="1"/>
</dbReference>
<evidence type="ECO:0000256" key="2">
    <source>
        <dbReference type="ARBA" id="ARBA00023242"/>
    </source>
</evidence>
<dbReference type="PANTHER" id="PTHR23110:SF81">
    <property type="entry name" value="BTB-PROTEIN-VII, ISOFORM F-RELATED"/>
    <property type="match status" value="1"/>
</dbReference>
<evidence type="ECO:0000313" key="5">
    <source>
        <dbReference type="EMBL" id="KAJ9574752.1"/>
    </source>
</evidence>
<gene>
    <name evidence="5" type="ORF">L9F63_008066</name>
</gene>
<dbReference type="InterPro" id="IPR051095">
    <property type="entry name" value="Dros_DevTransReg"/>
</dbReference>
<accession>A0AAD8E327</accession>
<dbReference type="CDD" id="cd18315">
    <property type="entry name" value="BTB_POZ_BAB-like"/>
    <property type="match status" value="1"/>
</dbReference>
<dbReference type="InterPro" id="IPR011333">
    <property type="entry name" value="SKP1/BTB/POZ_sf"/>
</dbReference>
<feature type="region of interest" description="Disordered" evidence="3">
    <location>
        <begin position="142"/>
        <end position="182"/>
    </location>
</feature>
<proteinExistence type="predicted"/>
<comment type="subcellular location">
    <subcellularLocation>
        <location evidence="1">Nucleus</location>
    </subcellularLocation>
</comment>
<evidence type="ECO:0000256" key="1">
    <source>
        <dbReference type="ARBA" id="ARBA00004123"/>
    </source>
</evidence>
<feature type="region of interest" description="Disordered" evidence="3">
    <location>
        <begin position="250"/>
        <end position="273"/>
    </location>
</feature>
<protein>
    <recommendedName>
        <fullName evidence="4">BTB domain-containing protein</fullName>
    </recommendedName>
</protein>
<sequence length="355" mass="39989">MSIQQFCLRWNNHQPNFISVFTNLLTNSTLVDVTLAAEGKHLQAHKVVLSACSTYFQSLFQSSPCQHPIVILKDVKYNDLKTMVDFMYYGEVNVSQDQLPAILKTAEMLKIKGLAEMPESNIAGSVHMSKSLSVSSDKAELLTPSESGWGPDSRCSPAPLSPSMRRKRLRKSSTGSGSGSTGLQWTLLEHGYPRFALSSCQSSLSVQTSSAFCAPEPPSNSSPMSKFMSHRRKRSINPQADENFLRALEARPRSQENSGNMNESSSSNTHHGMNKLITPDKSLQIKYKQLRFINLINKLFTIKLLVFYETFLVKIYYNHTLQLLFYKATMYLESKMDLRFHPGYHTIIKESLVAI</sequence>
<evidence type="ECO:0000313" key="6">
    <source>
        <dbReference type="Proteomes" id="UP001233999"/>
    </source>
</evidence>
<dbReference type="GO" id="GO:0005634">
    <property type="term" value="C:nucleus"/>
    <property type="evidence" value="ECO:0007669"/>
    <property type="project" value="UniProtKB-SubCell"/>
</dbReference>
<dbReference type="Proteomes" id="UP001233999">
    <property type="component" value="Unassembled WGS sequence"/>
</dbReference>
<name>A0AAD8E327_DIPPU</name>
<keyword evidence="6" id="KW-1185">Reference proteome</keyword>
<feature type="compositionally biased region" description="Low complexity" evidence="3">
    <location>
        <begin position="255"/>
        <end position="268"/>
    </location>
</feature>
<dbReference type="AlphaFoldDB" id="A0AAD8E327"/>
<evidence type="ECO:0000256" key="3">
    <source>
        <dbReference type="SAM" id="MobiDB-lite"/>
    </source>
</evidence>
<keyword evidence="2" id="KW-0539">Nucleus</keyword>
<dbReference type="GO" id="GO:0006357">
    <property type="term" value="P:regulation of transcription by RNA polymerase II"/>
    <property type="evidence" value="ECO:0007669"/>
    <property type="project" value="TreeGrafter"/>
</dbReference>